<dbReference type="GeneTree" id="ENSGT01070000253855"/>
<proteinExistence type="predicted"/>
<evidence type="ECO:0000313" key="1">
    <source>
        <dbReference type="Ensembl" id="ENSSPAP00000013873.1"/>
    </source>
</evidence>
<sequence>MPSTNTGHLTQTTMGLAGKFLCVPTAGDTYETTHVVRVKTDLIQSTSFLEKTCRFNLLQLLTSPVHLISNGAAVQLHLHQMSLLLPQRQCTNLCVGDDADDLTVLLHGSEVLLQLLLALVILPFLAVLGKGLLLGLVPEILVEATLALVTDVLGEDGSQGPQATWGVDVTHNPDHDHGRSLHNGHSLNHFLLVHLSRSVDLTDDVCHACLIAQEGSQVYGLAGVILGEALGLTAMTPASLAGQEAQRSVARSRKLTVGLWREQTVSWAMS</sequence>
<organism evidence="1">
    <name type="scientific">Stegastes partitus</name>
    <name type="common">bicolor damselfish</name>
    <dbReference type="NCBI Taxonomy" id="144197"/>
    <lineage>
        <taxon>Eukaryota</taxon>
        <taxon>Metazoa</taxon>
        <taxon>Chordata</taxon>
        <taxon>Craniata</taxon>
        <taxon>Vertebrata</taxon>
        <taxon>Euteleostomi</taxon>
        <taxon>Actinopterygii</taxon>
        <taxon>Neopterygii</taxon>
        <taxon>Teleostei</taxon>
        <taxon>Neoteleostei</taxon>
        <taxon>Acanthomorphata</taxon>
        <taxon>Ovalentaria</taxon>
        <taxon>Pomacentridae</taxon>
        <taxon>Stegastes</taxon>
    </lineage>
</organism>
<accession>A0A3B4ZY72</accession>
<name>A0A3B4ZY72_9TELE</name>
<reference evidence="1" key="1">
    <citation type="submission" date="2023-09" db="UniProtKB">
        <authorList>
            <consortium name="Ensembl"/>
        </authorList>
    </citation>
    <scope>IDENTIFICATION</scope>
</reference>
<dbReference type="AlphaFoldDB" id="A0A3B4ZY72"/>
<dbReference type="Ensembl" id="ENSSPAT00000014105.1">
    <property type="protein sequence ID" value="ENSSPAP00000013873.1"/>
    <property type="gene ID" value="ENSSPAG00000010489.1"/>
</dbReference>
<protein>
    <submittedName>
        <fullName evidence="1">Uncharacterized protein</fullName>
    </submittedName>
</protein>